<proteinExistence type="predicted"/>
<dbReference type="PROSITE" id="PS51186">
    <property type="entry name" value="GNAT"/>
    <property type="match status" value="1"/>
</dbReference>
<evidence type="ECO:0000313" key="4">
    <source>
        <dbReference type="EMBL" id="KAK9788857.1"/>
    </source>
</evidence>
<dbReference type="AlphaFoldDB" id="A0AAW1NP45"/>
<dbReference type="Pfam" id="PF00583">
    <property type="entry name" value="Acetyltransf_1"/>
    <property type="match status" value="1"/>
</dbReference>
<dbReference type="InterPro" id="IPR000182">
    <property type="entry name" value="GNAT_dom"/>
</dbReference>
<accession>A0AAW1NP45</accession>
<sequence length="156" mass="17422">MAEAPSISIRQAGPQDVDTVAKFSIACGLDSEGVTLDAATVQRGAQIALTTPGKGFYFLLEADGQPAAMLMITFEWSDWRAKDIWWIQSVYVVREHRRKGYYRALYTHAKQEAAAHGAAGLRLYADADNERAQDTYKALGMTSHYLVFEELFEESH</sequence>
<keyword evidence="5" id="KW-1185">Reference proteome</keyword>
<gene>
    <name evidence="4" type="ORF">WJX73_000411</name>
</gene>
<organism evidence="4 5">
    <name type="scientific">Symbiochloris irregularis</name>
    <dbReference type="NCBI Taxonomy" id="706552"/>
    <lineage>
        <taxon>Eukaryota</taxon>
        <taxon>Viridiplantae</taxon>
        <taxon>Chlorophyta</taxon>
        <taxon>core chlorophytes</taxon>
        <taxon>Trebouxiophyceae</taxon>
        <taxon>Trebouxiales</taxon>
        <taxon>Trebouxiaceae</taxon>
        <taxon>Symbiochloris</taxon>
    </lineage>
</organism>
<dbReference type="InterPro" id="IPR050680">
    <property type="entry name" value="YpeA/RimI_acetyltransf"/>
</dbReference>
<dbReference type="EMBL" id="JALJOQ010000218">
    <property type="protein sequence ID" value="KAK9788857.1"/>
    <property type="molecule type" value="Genomic_DNA"/>
</dbReference>
<dbReference type="PANTHER" id="PTHR43420">
    <property type="entry name" value="ACETYLTRANSFERASE"/>
    <property type="match status" value="1"/>
</dbReference>
<evidence type="ECO:0000259" key="3">
    <source>
        <dbReference type="PROSITE" id="PS51186"/>
    </source>
</evidence>
<keyword evidence="1" id="KW-0808">Transferase</keyword>
<keyword evidence="2" id="KW-0012">Acyltransferase</keyword>
<reference evidence="4 5" key="1">
    <citation type="journal article" date="2024" name="Nat. Commun.">
        <title>Phylogenomics reveals the evolutionary origins of lichenization in chlorophyte algae.</title>
        <authorList>
            <person name="Puginier C."/>
            <person name="Libourel C."/>
            <person name="Otte J."/>
            <person name="Skaloud P."/>
            <person name="Haon M."/>
            <person name="Grisel S."/>
            <person name="Petersen M."/>
            <person name="Berrin J.G."/>
            <person name="Delaux P.M."/>
            <person name="Dal Grande F."/>
            <person name="Keller J."/>
        </authorList>
    </citation>
    <scope>NUCLEOTIDE SEQUENCE [LARGE SCALE GENOMIC DNA]</scope>
    <source>
        <strain evidence="4 5">SAG 2036</strain>
    </source>
</reference>
<dbReference type="Proteomes" id="UP001465755">
    <property type="component" value="Unassembled WGS sequence"/>
</dbReference>
<protein>
    <recommendedName>
        <fullName evidence="3">N-acetyltransferase domain-containing protein</fullName>
    </recommendedName>
</protein>
<dbReference type="InterPro" id="IPR016181">
    <property type="entry name" value="Acyl_CoA_acyltransferase"/>
</dbReference>
<dbReference type="GO" id="GO:0016747">
    <property type="term" value="F:acyltransferase activity, transferring groups other than amino-acyl groups"/>
    <property type="evidence" value="ECO:0007669"/>
    <property type="project" value="InterPro"/>
</dbReference>
<evidence type="ECO:0000256" key="1">
    <source>
        <dbReference type="ARBA" id="ARBA00022679"/>
    </source>
</evidence>
<dbReference type="CDD" id="cd04301">
    <property type="entry name" value="NAT_SF"/>
    <property type="match status" value="1"/>
</dbReference>
<feature type="domain" description="N-acetyltransferase" evidence="3">
    <location>
        <begin position="7"/>
        <end position="156"/>
    </location>
</feature>
<name>A0AAW1NP45_9CHLO</name>
<dbReference type="SUPFAM" id="SSF55729">
    <property type="entry name" value="Acyl-CoA N-acyltransferases (Nat)"/>
    <property type="match status" value="1"/>
</dbReference>
<dbReference type="Gene3D" id="3.40.630.30">
    <property type="match status" value="1"/>
</dbReference>
<evidence type="ECO:0000256" key="2">
    <source>
        <dbReference type="ARBA" id="ARBA00023315"/>
    </source>
</evidence>
<evidence type="ECO:0000313" key="5">
    <source>
        <dbReference type="Proteomes" id="UP001465755"/>
    </source>
</evidence>
<comment type="caution">
    <text evidence="4">The sequence shown here is derived from an EMBL/GenBank/DDBJ whole genome shotgun (WGS) entry which is preliminary data.</text>
</comment>